<feature type="signal peptide" evidence="1">
    <location>
        <begin position="1"/>
        <end position="18"/>
    </location>
</feature>
<protein>
    <recommendedName>
        <fullName evidence="4">Lipoprotein</fullName>
    </recommendedName>
</protein>
<reference evidence="2 3" key="1">
    <citation type="submission" date="2024-09" db="EMBL/GenBank/DDBJ databases">
        <authorList>
            <person name="Sun Q."/>
            <person name="Mori K."/>
        </authorList>
    </citation>
    <scope>NUCLEOTIDE SEQUENCE [LARGE SCALE GENOMIC DNA]</scope>
    <source>
        <strain evidence="2 3">CCM 8626</strain>
    </source>
</reference>
<evidence type="ECO:0008006" key="4">
    <source>
        <dbReference type="Google" id="ProtNLM"/>
    </source>
</evidence>
<dbReference type="PROSITE" id="PS51257">
    <property type="entry name" value="PROKAR_LIPOPROTEIN"/>
    <property type="match status" value="1"/>
</dbReference>
<evidence type="ECO:0000313" key="3">
    <source>
        <dbReference type="Proteomes" id="UP001589792"/>
    </source>
</evidence>
<keyword evidence="1" id="KW-0732">Signal</keyword>
<accession>A0ABV6E865</accession>
<sequence length="89" mass="10353">MKSYIVIPFFSLMITACSAPVAELDDQTLCKRLAEGEFYKNNLIWEPAFKEFEQRRQQGTISIDECKAIREKEKAIFAEKRTEESMPVD</sequence>
<organism evidence="2 3">
    <name type="scientific">Serratia aquatilis</name>
    <dbReference type="NCBI Taxonomy" id="1737515"/>
    <lineage>
        <taxon>Bacteria</taxon>
        <taxon>Pseudomonadati</taxon>
        <taxon>Pseudomonadota</taxon>
        <taxon>Gammaproteobacteria</taxon>
        <taxon>Enterobacterales</taxon>
        <taxon>Yersiniaceae</taxon>
        <taxon>Serratia</taxon>
    </lineage>
</organism>
<dbReference type="Proteomes" id="UP001589792">
    <property type="component" value="Unassembled WGS sequence"/>
</dbReference>
<name>A0ABV6E865_9GAMM</name>
<dbReference type="EMBL" id="JBHLXG010000003">
    <property type="protein sequence ID" value="MFC0225196.1"/>
    <property type="molecule type" value="Genomic_DNA"/>
</dbReference>
<comment type="caution">
    <text evidence="2">The sequence shown here is derived from an EMBL/GenBank/DDBJ whole genome shotgun (WGS) entry which is preliminary data.</text>
</comment>
<evidence type="ECO:0000313" key="2">
    <source>
        <dbReference type="EMBL" id="MFC0225196.1"/>
    </source>
</evidence>
<keyword evidence="3" id="KW-1185">Reference proteome</keyword>
<gene>
    <name evidence="2" type="ORF">ACFFJ3_01485</name>
</gene>
<dbReference type="RefSeq" id="WP_380672283.1">
    <property type="nucleotide sequence ID" value="NZ_CP173186.1"/>
</dbReference>
<proteinExistence type="predicted"/>
<feature type="chain" id="PRO_5045494659" description="Lipoprotein" evidence="1">
    <location>
        <begin position="19"/>
        <end position="89"/>
    </location>
</feature>
<evidence type="ECO:0000256" key="1">
    <source>
        <dbReference type="SAM" id="SignalP"/>
    </source>
</evidence>